<feature type="region of interest" description="Disordered" evidence="2">
    <location>
        <begin position="385"/>
        <end position="433"/>
    </location>
</feature>
<dbReference type="Pfam" id="PF01476">
    <property type="entry name" value="LysM"/>
    <property type="match status" value="1"/>
</dbReference>
<protein>
    <recommendedName>
        <fullName evidence="7">TLDc domain-containing protein</fullName>
    </recommendedName>
</protein>
<feature type="domain" description="TLDc" evidence="4">
    <location>
        <begin position="690"/>
        <end position="853"/>
    </location>
</feature>
<feature type="compositionally biased region" description="Low complexity" evidence="2">
    <location>
        <begin position="43"/>
        <end position="60"/>
    </location>
</feature>
<proteinExistence type="inferred from homology"/>
<dbReference type="SMART" id="SM00584">
    <property type="entry name" value="TLDc"/>
    <property type="match status" value="1"/>
</dbReference>
<sequence>MMYLFVKTSNIEILRFYDIKKKIVEPVNDLLLTSLPLKLTNNSTEDFNNNDENNNNNINNPPTLKLDSSNEQPVNNNNNSKSISPRKQNNNNSSSDSSGIFSWCNKFKFIKVQISDSILSISRKYNMTEESLLILNRLDRGCQLYPGQMLIVAYNEDFTLSNSQYQEDYKEVMNYNLLLPRLRERHNFVMYNKDINTLDGYNDIEHYELEKEKEEIRRLNRYQLDNVIFLTENGVELNGFITIRKQTLTFVPSSLNFSFNRFEFQCSDISEWNLKEDDCVEEGVQIDSIRMILRIWIRYYIDNSYVKSFQIHLEKTASEEENQQTIQDLEAKLTLFLNRVMLTDVDESTIYKPDPPPPTTSSIWDKYLSQPIPYYYTSSNPLNKSSQVLQKPPSSTNSISPLSTSLKTPESTSPQSPTTPILQSTTQSPPFSPLVSTKNEEIFKYQVSYIYDDSNRVNGGLVLLPSRVIFQGDHDDPIIKRDGSLKYQLHFTIDRILSCQLIPKINTFSKSPDDLQFNMDSEDGSDLQQPISSPQQQCIHLIIVEEFANNQVLEKDIIFECGESEINSIYKQIKEWMGTVTTPVSPYVNRVQQAQQSQQQVSIASTPTKSMAQSLIALSSSMVDKIFDIKSSYGVNNSSGGADQVQTEPEPNLLSSSSTHFQDQSFYDIEETSFSILQDFTPNIIDGPSTLVPMEDIKKLIQYLPCLYQLNDWVLLYKTEKHGISMNTLYSRTKEKGPCIIVIRDTDNNIFGGFISESLKCSSTKTYYGSGECFLFRLKPHFDVYLWSKENSCFVQTTENYLSMGGGENGKYGLWIDQDFHQGCSSPCHTFDSPCLSTKEDFIVLEIEVWGFNQ</sequence>
<gene>
    <name evidence="5" type="ORF">DLAC_08320</name>
</gene>
<dbReference type="InParanoid" id="A0A151ZBP5"/>
<evidence type="ECO:0000256" key="1">
    <source>
        <dbReference type="ARBA" id="ARBA00009540"/>
    </source>
</evidence>
<comment type="similarity">
    <text evidence="1">Belongs to the OXR1 family.</text>
</comment>
<dbReference type="CDD" id="cd00118">
    <property type="entry name" value="LysM"/>
    <property type="match status" value="1"/>
</dbReference>
<organism evidence="5 6">
    <name type="scientific">Tieghemostelium lacteum</name>
    <name type="common">Slime mold</name>
    <name type="synonym">Dictyostelium lacteum</name>
    <dbReference type="NCBI Taxonomy" id="361077"/>
    <lineage>
        <taxon>Eukaryota</taxon>
        <taxon>Amoebozoa</taxon>
        <taxon>Evosea</taxon>
        <taxon>Eumycetozoa</taxon>
        <taxon>Dictyostelia</taxon>
        <taxon>Dictyosteliales</taxon>
        <taxon>Raperosteliaceae</taxon>
        <taxon>Tieghemostelium</taxon>
    </lineage>
</organism>
<feature type="compositionally biased region" description="Low complexity" evidence="2">
    <location>
        <begin position="69"/>
        <end position="94"/>
    </location>
</feature>
<dbReference type="PANTHER" id="PTHR23354">
    <property type="entry name" value="NUCLEOLAR PROTEIN 7/ESTROGEN RECEPTOR COACTIVATOR-RELATED"/>
    <property type="match status" value="1"/>
</dbReference>
<dbReference type="Gene3D" id="3.10.350.10">
    <property type="entry name" value="LysM domain"/>
    <property type="match status" value="1"/>
</dbReference>
<dbReference type="EMBL" id="LODT01000035">
    <property type="protein sequence ID" value="KYQ91366.1"/>
    <property type="molecule type" value="Genomic_DNA"/>
</dbReference>
<dbReference type="FunCoup" id="A0A151ZBP5">
    <property type="interactions" value="738"/>
</dbReference>
<dbReference type="Proteomes" id="UP000076078">
    <property type="component" value="Unassembled WGS sequence"/>
</dbReference>
<dbReference type="SUPFAM" id="SSF54106">
    <property type="entry name" value="LysM domain"/>
    <property type="match status" value="1"/>
</dbReference>
<evidence type="ECO:0000259" key="3">
    <source>
        <dbReference type="PROSITE" id="PS51782"/>
    </source>
</evidence>
<dbReference type="PANTHER" id="PTHR23354:SF116">
    <property type="entry name" value="TLDC DOMAIN-CONTAINING PROTEIN"/>
    <property type="match status" value="1"/>
</dbReference>
<reference evidence="5 6" key="1">
    <citation type="submission" date="2015-12" db="EMBL/GenBank/DDBJ databases">
        <title>Dictyostelia acquired genes for synthesis and detection of signals that induce cell-type specialization by lateral gene transfer from prokaryotes.</title>
        <authorList>
            <person name="Gloeckner G."/>
            <person name="Schaap P."/>
        </authorList>
    </citation>
    <scope>NUCLEOTIDE SEQUENCE [LARGE SCALE GENOMIC DNA]</scope>
    <source>
        <strain evidence="5 6">TK</strain>
    </source>
</reference>
<feature type="compositionally biased region" description="Low complexity" evidence="2">
    <location>
        <begin position="392"/>
        <end position="429"/>
    </location>
</feature>
<feature type="region of interest" description="Disordered" evidence="2">
    <location>
        <begin position="636"/>
        <end position="658"/>
    </location>
</feature>
<dbReference type="PROSITE" id="PS51886">
    <property type="entry name" value="TLDC"/>
    <property type="match status" value="1"/>
</dbReference>
<dbReference type="InterPro" id="IPR036779">
    <property type="entry name" value="LysM_dom_sf"/>
</dbReference>
<dbReference type="Pfam" id="PF07534">
    <property type="entry name" value="TLD"/>
    <property type="match status" value="1"/>
</dbReference>
<feature type="region of interest" description="Disordered" evidence="2">
    <location>
        <begin position="43"/>
        <end position="94"/>
    </location>
</feature>
<keyword evidence="6" id="KW-1185">Reference proteome</keyword>
<evidence type="ECO:0000313" key="6">
    <source>
        <dbReference type="Proteomes" id="UP000076078"/>
    </source>
</evidence>
<evidence type="ECO:0000259" key="4">
    <source>
        <dbReference type="PROSITE" id="PS51886"/>
    </source>
</evidence>
<feature type="domain" description="LysM" evidence="3">
    <location>
        <begin position="108"/>
        <end position="152"/>
    </location>
</feature>
<dbReference type="OrthoDB" id="20784at2759"/>
<name>A0A151ZBP5_TIELA</name>
<accession>A0A151ZBP5</accession>
<evidence type="ECO:0000256" key="2">
    <source>
        <dbReference type="SAM" id="MobiDB-lite"/>
    </source>
</evidence>
<evidence type="ECO:0000313" key="5">
    <source>
        <dbReference type="EMBL" id="KYQ91366.1"/>
    </source>
</evidence>
<dbReference type="InterPro" id="IPR018392">
    <property type="entry name" value="LysM"/>
</dbReference>
<dbReference type="InterPro" id="IPR006571">
    <property type="entry name" value="TLDc_dom"/>
</dbReference>
<comment type="caution">
    <text evidence="5">The sequence shown here is derived from an EMBL/GenBank/DDBJ whole genome shotgun (WGS) entry which is preliminary data.</text>
</comment>
<evidence type="ECO:0008006" key="7">
    <source>
        <dbReference type="Google" id="ProtNLM"/>
    </source>
</evidence>
<dbReference type="AlphaFoldDB" id="A0A151ZBP5"/>
<dbReference type="PROSITE" id="PS51782">
    <property type="entry name" value="LYSM"/>
    <property type="match status" value="1"/>
</dbReference>